<keyword evidence="2" id="KW-1185">Reference proteome</keyword>
<reference evidence="2" key="2">
    <citation type="journal article" date="2017" name="Nat. Plants">
        <title>The Aegilops tauschii genome reveals multiple impacts of transposons.</title>
        <authorList>
            <person name="Zhao G."/>
            <person name="Zou C."/>
            <person name="Li K."/>
            <person name="Wang K."/>
            <person name="Li T."/>
            <person name="Gao L."/>
            <person name="Zhang X."/>
            <person name="Wang H."/>
            <person name="Yang Z."/>
            <person name="Liu X."/>
            <person name="Jiang W."/>
            <person name="Mao L."/>
            <person name="Kong X."/>
            <person name="Jiao Y."/>
            <person name="Jia J."/>
        </authorList>
    </citation>
    <scope>NUCLEOTIDE SEQUENCE [LARGE SCALE GENOMIC DNA]</scope>
    <source>
        <strain evidence="2">cv. AL8/78</strain>
    </source>
</reference>
<reference evidence="1" key="3">
    <citation type="journal article" date="2017" name="Nature">
        <title>Genome sequence of the progenitor of the wheat D genome Aegilops tauschii.</title>
        <authorList>
            <person name="Luo M.C."/>
            <person name="Gu Y.Q."/>
            <person name="Puiu D."/>
            <person name="Wang H."/>
            <person name="Twardziok S.O."/>
            <person name="Deal K.R."/>
            <person name="Huo N."/>
            <person name="Zhu T."/>
            <person name="Wang L."/>
            <person name="Wang Y."/>
            <person name="McGuire P.E."/>
            <person name="Liu S."/>
            <person name="Long H."/>
            <person name="Ramasamy R.K."/>
            <person name="Rodriguez J.C."/>
            <person name="Van S.L."/>
            <person name="Yuan L."/>
            <person name="Wang Z."/>
            <person name="Xia Z."/>
            <person name="Xiao L."/>
            <person name="Anderson O.D."/>
            <person name="Ouyang S."/>
            <person name="Liang Y."/>
            <person name="Zimin A.V."/>
            <person name="Pertea G."/>
            <person name="Qi P."/>
            <person name="Bennetzen J.L."/>
            <person name="Dai X."/>
            <person name="Dawson M.W."/>
            <person name="Muller H.G."/>
            <person name="Kugler K."/>
            <person name="Rivarola-Duarte L."/>
            <person name="Spannagl M."/>
            <person name="Mayer K.F.X."/>
            <person name="Lu F.H."/>
            <person name="Bevan M.W."/>
            <person name="Leroy P."/>
            <person name="Li P."/>
            <person name="You F.M."/>
            <person name="Sun Q."/>
            <person name="Liu Z."/>
            <person name="Lyons E."/>
            <person name="Wicker T."/>
            <person name="Salzberg S.L."/>
            <person name="Devos K.M."/>
            <person name="Dvorak J."/>
        </authorList>
    </citation>
    <scope>NUCLEOTIDE SEQUENCE [LARGE SCALE GENOMIC DNA]</scope>
    <source>
        <strain evidence="1">cv. AL8/78</strain>
    </source>
</reference>
<reference evidence="1" key="4">
    <citation type="submission" date="2019-03" db="UniProtKB">
        <authorList>
            <consortium name="EnsemblPlants"/>
        </authorList>
    </citation>
    <scope>IDENTIFICATION</scope>
</reference>
<evidence type="ECO:0000313" key="2">
    <source>
        <dbReference type="Proteomes" id="UP000015105"/>
    </source>
</evidence>
<proteinExistence type="predicted"/>
<evidence type="ECO:0000313" key="1">
    <source>
        <dbReference type="EnsemblPlants" id="AET1Gv20996800.9"/>
    </source>
</evidence>
<dbReference type="EnsemblPlants" id="AET1Gv20996800.9">
    <property type="protein sequence ID" value="AET1Gv20996800.9"/>
    <property type="gene ID" value="AET1Gv20996800"/>
</dbReference>
<reference evidence="1" key="5">
    <citation type="journal article" date="2021" name="G3 (Bethesda)">
        <title>Aegilops tauschii genome assembly Aet v5.0 features greater sequence contiguity and improved annotation.</title>
        <authorList>
            <person name="Wang L."/>
            <person name="Zhu T."/>
            <person name="Rodriguez J.C."/>
            <person name="Deal K.R."/>
            <person name="Dubcovsky J."/>
            <person name="McGuire P.E."/>
            <person name="Lux T."/>
            <person name="Spannagl M."/>
            <person name="Mayer K.F.X."/>
            <person name="Baldrich P."/>
            <person name="Meyers B.C."/>
            <person name="Huo N."/>
            <person name="Gu Y.Q."/>
            <person name="Zhou H."/>
            <person name="Devos K.M."/>
            <person name="Bennetzen J.L."/>
            <person name="Unver T."/>
            <person name="Budak H."/>
            <person name="Gulick P.J."/>
            <person name="Galiba G."/>
            <person name="Kalapos B."/>
            <person name="Nelson D.R."/>
            <person name="Li P."/>
            <person name="You F.M."/>
            <person name="Luo M.C."/>
            <person name="Dvorak J."/>
        </authorList>
    </citation>
    <scope>NUCLEOTIDE SEQUENCE [LARGE SCALE GENOMIC DNA]</scope>
    <source>
        <strain evidence="1">cv. AL8/78</strain>
    </source>
</reference>
<protein>
    <submittedName>
        <fullName evidence="1">Uncharacterized protein</fullName>
    </submittedName>
</protein>
<dbReference type="Gramene" id="AET1Gv20996800.9">
    <property type="protein sequence ID" value="AET1Gv20996800.9"/>
    <property type="gene ID" value="AET1Gv20996800"/>
</dbReference>
<dbReference type="Proteomes" id="UP000015105">
    <property type="component" value="Chromosome 1D"/>
</dbReference>
<reference evidence="2" key="1">
    <citation type="journal article" date="2014" name="Science">
        <title>Ancient hybridizations among the ancestral genomes of bread wheat.</title>
        <authorList>
            <consortium name="International Wheat Genome Sequencing Consortium,"/>
            <person name="Marcussen T."/>
            <person name="Sandve S.R."/>
            <person name="Heier L."/>
            <person name="Spannagl M."/>
            <person name="Pfeifer M."/>
            <person name="Jakobsen K.S."/>
            <person name="Wulff B.B."/>
            <person name="Steuernagel B."/>
            <person name="Mayer K.F."/>
            <person name="Olsen O.A."/>
        </authorList>
    </citation>
    <scope>NUCLEOTIDE SEQUENCE [LARGE SCALE GENOMIC DNA]</scope>
    <source>
        <strain evidence="2">cv. AL8/78</strain>
    </source>
</reference>
<name>A0A453A0N4_AEGTS</name>
<sequence>MIEAAIEREGEKDRSLDQNFELWKITYLPYDLSR</sequence>
<dbReference type="AlphaFoldDB" id="A0A453A0N4"/>
<accession>A0A453A0N4</accession>
<organism evidence="1 2">
    <name type="scientific">Aegilops tauschii subsp. strangulata</name>
    <name type="common">Goatgrass</name>
    <dbReference type="NCBI Taxonomy" id="200361"/>
    <lineage>
        <taxon>Eukaryota</taxon>
        <taxon>Viridiplantae</taxon>
        <taxon>Streptophyta</taxon>
        <taxon>Embryophyta</taxon>
        <taxon>Tracheophyta</taxon>
        <taxon>Spermatophyta</taxon>
        <taxon>Magnoliopsida</taxon>
        <taxon>Liliopsida</taxon>
        <taxon>Poales</taxon>
        <taxon>Poaceae</taxon>
        <taxon>BOP clade</taxon>
        <taxon>Pooideae</taxon>
        <taxon>Triticodae</taxon>
        <taxon>Triticeae</taxon>
        <taxon>Triticinae</taxon>
        <taxon>Aegilops</taxon>
    </lineage>
</organism>